<dbReference type="Gene3D" id="3.40.50.2300">
    <property type="match status" value="1"/>
</dbReference>
<evidence type="ECO:0000313" key="4">
    <source>
        <dbReference type="EMBL" id="QLG89952.1"/>
    </source>
</evidence>
<evidence type="ECO:0000259" key="2">
    <source>
        <dbReference type="PROSITE" id="PS50110"/>
    </source>
</evidence>
<dbReference type="SMART" id="SM00448">
    <property type="entry name" value="REC"/>
    <property type="match status" value="1"/>
</dbReference>
<dbReference type="InterPro" id="IPR001789">
    <property type="entry name" value="Sig_transdc_resp-reg_receiver"/>
</dbReference>
<evidence type="ECO:0000313" key="5">
    <source>
        <dbReference type="Proteomes" id="UP000509597"/>
    </source>
</evidence>
<feature type="domain" description="Response regulatory" evidence="2">
    <location>
        <begin position="1"/>
        <end position="121"/>
    </location>
</feature>
<dbReference type="PROSITE" id="PS50883">
    <property type="entry name" value="EAL"/>
    <property type="match status" value="1"/>
</dbReference>
<proteinExistence type="predicted"/>
<feature type="domain" description="EAL" evidence="3">
    <location>
        <begin position="137"/>
        <end position="390"/>
    </location>
</feature>
<keyword evidence="5" id="KW-1185">Reference proteome</keyword>
<dbReference type="Pfam" id="PF00563">
    <property type="entry name" value="EAL"/>
    <property type="match status" value="1"/>
</dbReference>
<dbReference type="SUPFAM" id="SSF52172">
    <property type="entry name" value="CheY-like"/>
    <property type="match status" value="1"/>
</dbReference>
<gene>
    <name evidence="4" type="ORF">HQ393_14230</name>
</gene>
<dbReference type="Pfam" id="PF00072">
    <property type="entry name" value="Response_reg"/>
    <property type="match status" value="1"/>
</dbReference>
<protein>
    <submittedName>
        <fullName evidence="4">EAL domain-containing response regulator</fullName>
    </submittedName>
</protein>
<dbReference type="CDD" id="cd01948">
    <property type="entry name" value="EAL"/>
    <property type="match status" value="1"/>
</dbReference>
<dbReference type="KEGG" id="chiz:HQ393_14230"/>
<dbReference type="PANTHER" id="PTHR33121:SF79">
    <property type="entry name" value="CYCLIC DI-GMP PHOSPHODIESTERASE PDED-RELATED"/>
    <property type="match status" value="1"/>
</dbReference>
<keyword evidence="1" id="KW-0597">Phosphoprotein</keyword>
<dbReference type="EMBL" id="CP058627">
    <property type="protein sequence ID" value="QLG89952.1"/>
    <property type="molecule type" value="Genomic_DNA"/>
</dbReference>
<dbReference type="SMART" id="SM00052">
    <property type="entry name" value="EAL"/>
    <property type="match status" value="1"/>
</dbReference>
<dbReference type="InterPro" id="IPR050706">
    <property type="entry name" value="Cyclic-di-GMP_PDE-like"/>
</dbReference>
<organism evidence="4 5">
    <name type="scientific">Chitinibacter bivalviorum</name>
    <dbReference type="NCBI Taxonomy" id="2739434"/>
    <lineage>
        <taxon>Bacteria</taxon>
        <taxon>Pseudomonadati</taxon>
        <taxon>Pseudomonadota</taxon>
        <taxon>Betaproteobacteria</taxon>
        <taxon>Neisseriales</taxon>
        <taxon>Chitinibacteraceae</taxon>
        <taxon>Chitinibacter</taxon>
    </lineage>
</organism>
<reference evidence="4 5" key="1">
    <citation type="submission" date="2020-07" db="EMBL/GenBank/DDBJ databases">
        <title>Complete genome sequence of Chitinibacter sp. 2T18.</title>
        <authorList>
            <person name="Bae J.-W."/>
            <person name="Choi J.-W."/>
        </authorList>
    </citation>
    <scope>NUCLEOTIDE SEQUENCE [LARGE SCALE GENOMIC DNA]</scope>
    <source>
        <strain evidence="4 5">2T18</strain>
    </source>
</reference>
<dbReference type="InterPro" id="IPR035919">
    <property type="entry name" value="EAL_sf"/>
</dbReference>
<feature type="modified residue" description="4-aspartylphosphate" evidence="1">
    <location>
        <position position="51"/>
    </location>
</feature>
<evidence type="ECO:0000256" key="1">
    <source>
        <dbReference type="PROSITE-ProRule" id="PRU00169"/>
    </source>
</evidence>
<dbReference type="SUPFAM" id="SSF141868">
    <property type="entry name" value="EAL domain-like"/>
    <property type="match status" value="1"/>
</dbReference>
<dbReference type="InterPro" id="IPR001633">
    <property type="entry name" value="EAL_dom"/>
</dbReference>
<sequence length="396" mass="43718">MVIDDSAVQRQYATQLCEQLELTVVAQAENGQDALDQLAMLDTQPELLLVDLEMPVLDGISLIQQLAQSNQFISILIVSSREIALLSSVETMIKAYGLPVVGALQKPLSIEQLQITLDKYANKKPTPPPELNRQAKVVVSVPEIASAIINKQFTTYFQPKILLANGMIKGVETLIRWQHPEKGMIMPNDFIPLAEEHGLIHDITLQVLEMSLEWLQYWHAHGLNLNVAINLSSLSLADLGLVEQIDQRVSNSGITPQSITLEITETAVMADVALSLNSLARLRLKGFGLSIDDYGTGFSSMQQLARIPFTELKIDRSFVDGASDSLQLSNMLSIAIETARKLGLHCVAEGVENADDWVLLKRLGCDTAQGYLAAKPMPGDELIDWIKQNSKRLRDL</sequence>
<dbReference type="GO" id="GO:0071111">
    <property type="term" value="F:cyclic-guanylate-specific phosphodiesterase activity"/>
    <property type="evidence" value="ECO:0007669"/>
    <property type="project" value="InterPro"/>
</dbReference>
<dbReference type="AlphaFoldDB" id="A0A7H9BN89"/>
<dbReference type="GO" id="GO:0000160">
    <property type="term" value="P:phosphorelay signal transduction system"/>
    <property type="evidence" value="ECO:0007669"/>
    <property type="project" value="InterPro"/>
</dbReference>
<dbReference type="Gene3D" id="3.20.20.450">
    <property type="entry name" value="EAL domain"/>
    <property type="match status" value="1"/>
</dbReference>
<name>A0A7H9BN89_9NEIS</name>
<dbReference type="PROSITE" id="PS50110">
    <property type="entry name" value="RESPONSE_REGULATORY"/>
    <property type="match status" value="1"/>
</dbReference>
<dbReference type="Proteomes" id="UP000509597">
    <property type="component" value="Chromosome"/>
</dbReference>
<evidence type="ECO:0000259" key="3">
    <source>
        <dbReference type="PROSITE" id="PS50883"/>
    </source>
</evidence>
<dbReference type="PANTHER" id="PTHR33121">
    <property type="entry name" value="CYCLIC DI-GMP PHOSPHODIESTERASE PDEF"/>
    <property type="match status" value="1"/>
</dbReference>
<accession>A0A7H9BN89</accession>
<dbReference type="InterPro" id="IPR011006">
    <property type="entry name" value="CheY-like_superfamily"/>
</dbReference>